<geneLocation type="plasmid" evidence="1">
    <name>pSinB</name>
</geneLocation>
<accession>A0A142BPH5</accession>
<dbReference type="RefSeq" id="WP_115421974.1">
    <property type="nucleotide sequence ID" value="NZ_KU140623.1"/>
</dbReference>
<gene>
    <name evidence="1" type="ORF">pSinB_119</name>
</gene>
<dbReference type="AlphaFoldDB" id="A0A142BPH5"/>
<keyword evidence="1" id="KW-0614">Plasmid</keyword>
<evidence type="ECO:0000313" key="1">
    <source>
        <dbReference type="EMBL" id="AMP34983.1"/>
    </source>
</evidence>
<dbReference type="EMBL" id="KU140623">
    <property type="protein sequence ID" value="AMP34983.1"/>
    <property type="molecule type" value="Genomic_DNA"/>
</dbReference>
<reference evidence="1" key="1">
    <citation type="submission" date="2015-11" db="EMBL/GenBank/DDBJ databases">
        <title>Molecular characterization of pSinB plasmid of arsenite oxidizing, metalotolerant Sinorhizobium sp. M14 - insight into the heavy metal resistome of sinorhizobial extrachromosomal replicons.</title>
        <authorList>
            <person name="Romaniuk K."/>
            <person name="Decewicz P."/>
            <person name="Mielnicki S."/>
            <person name="Sklodowska A."/>
            <person name="Dziewit L."/>
            <person name="Drewniak L."/>
        </authorList>
    </citation>
    <scope>NUCLEOTIDE SEQUENCE</scope>
    <source>
        <strain evidence="1">M14</strain>
        <plasmid evidence="1">pSinB</plasmid>
    </source>
</reference>
<proteinExistence type="predicted"/>
<sequence>MKAEEISLNYPIHRRDGAVVEIEFDQEIAATLARLPDDPSLYFDLSEPHLLIPLQQLVNARARERGIVNANRHMVAAAKGSLEKRKPLTVQSLGNELWLVVDGNSTLLNARHSGWRVIPCCMR</sequence>
<protein>
    <submittedName>
        <fullName evidence="1">Uncharacterized protein</fullName>
    </submittedName>
</protein>
<organism evidence="1">
    <name type="scientific">Sinorhizobium sp. M14</name>
    <dbReference type="NCBI Taxonomy" id="430451"/>
    <lineage>
        <taxon>Bacteria</taxon>
        <taxon>Pseudomonadati</taxon>
        <taxon>Pseudomonadota</taxon>
        <taxon>Alphaproteobacteria</taxon>
        <taxon>Hyphomicrobiales</taxon>
        <taxon>Rhizobiaceae</taxon>
        <taxon>Sinorhizobium/Ensifer group</taxon>
        <taxon>Sinorhizobium</taxon>
    </lineage>
</organism>
<name>A0A142BPH5_9HYPH</name>